<evidence type="ECO:0000259" key="5">
    <source>
        <dbReference type="PROSITE" id="PS50110"/>
    </source>
</evidence>
<dbReference type="InterPro" id="IPR011006">
    <property type="entry name" value="CheY-like_superfamily"/>
</dbReference>
<dbReference type="CDD" id="cd06170">
    <property type="entry name" value="LuxR_C_like"/>
    <property type="match status" value="1"/>
</dbReference>
<dbReference type="SUPFAM" id="SSF46894">
    <property type="entry name" value="C-terminal effector domain of the bipartite response regulators"/>
    <property type="match status" value="1"/>
</dbReference>
<dbReference type="SMART" id="SM00421">
    <property type="entry name" value="HTH_LUXR"/>
    <property type="match status" value="1"/>
</dbReference>
<dbReference type="InterPro" id="IPR016032">
    <property type="entry name" value="Sig_transdc_resp-reg_C-effctor"/>
</dbReference>
<feature type="domain" description="HTH luxR-type" evidence="4">
    <location>
        <begin position="143"/>
        <end position="208"/>
    </location>
</feature>
<dbReference type="PRINTS" id="PR00038">
    <property type="entry name" value="HTHLUXR"/>
</dbReference>
<dbReference type="PANTHER" id="PTHR43214">
    <property type="entry name" value="TWO-COMPONENT RESPONSE REGULATOR"/>
    <property type="match status" value="1"/>
</dbReference>
<dbReference type="PANTHER" id="PTHR43214:SF43">
    <property type="entry name" value="TWO-COMPONENT RESPONSE REGULATOR"/>
    <property type="match status" value="1"/>
</dbReference>
<dbReference type="GO" id="GO:0006355">
    <property type="term" value="P:regulation of DNA-templated transcription"/>
    <property type="evidence" value="ECO:0007669"/>
    <property type="project" value="InterPro"/>
</dbReference>
<dbReference type="EMBL" id="VFWZ01000001">
    <property type="protein sequence ID" value="TPN88950.1"/>
    <property type="molecule type" value="Genomic_DNA"/>
</dbReference>
<dbReference type="Proteomes" id="UP000315540">
    <property type="component" value="Unassembled WGS sequence"/>
</dbReference>
<feature type="domain" description="Response regulatory" evidence="5">
    <location>
        <begin position="7"/>
        <end position="123"/>
    </location>
</feature>
<evidence type="ECO:0000313" key="7">
    <source>
        <dbReference type="Proteomes" id="UP000315540"/>
    </source>
</evidence>
<comment type="caution">
    <text evidence="6">The sequence shown here is derived from an EMBL/GenBank/DDBJ whole genome shotgun (WGS) entry which is preliminary data.</text>
</comment>
<dbReference type="GO" id="GO:0000160">
    <property type="term" value="P:phosphorelay signal transduction system"/>
    <property type="evidence" value="ECO:0007669"/>
    <property type="project" value="InterPro"/>
</dbReference>
<dbReference type="Pfam" id="PF00072">
    <property type="entry name" value="Response_reg"/>
    <property type="match status" value="1"/>
</dbReference>
<proteinExistence type="predicted"/>
<dbReference type="PROSITE" id="PS50043">
    <property type="entry name" value="HTH_LUXR_2"/>
    <property type="match status" value="1"/>
</dbReference>
<dbReference type="RefSeq" id="WP_140589006.1">
    <property type="nucleotide sequence ID" value="NZ_VFWZ01000001.1"/>
</dbReference>
<evidence type="ECO:0000313" key="6">
    <source>
        <dbReference type="EMBL" id="TPN88950.1"/>
    </source>
</evidence>
<dbReference type="Pfam" id="PF00196">
    <property type="entry name" value="GerE"/>
    <property type="match status" value="1"/>
</dbReference>
<evidence type="ECO:0000259" key="4">
    <source>
        <dbReference type="PROSITE" id="PS50043"/>
    </source>
</evidence>
<dbReference type="PROSITE" id="PS00622">
    <property type="entry name" value="HTH_LUXR_1"/>
    <property type="match status" value="1"/>
</dbReference>
<dbReference type="Gene3D" id="3.40.50.2300">
    <property type="match status" value="1"/>
</dbReference>
<dbReference type="AlphaFoldDB" id="A0A504JRF8"/>
<sequence length="210" mass="23715">MKKETIKIIIVDDHPMVIEGLKTLLNDYDTILITSCFTNGKDALTFLEKQKTDVVLLDVNLPDISGIEICKIIKKNHKDVNVLGLSTYNEPSIVNQMIKNGVNGYLLKNTLAEELVNAITQIYKGNFYFGNEIQNLLANFVNKDDELPKLTRREKHILSLIANGLTTNQIAEKLFISPLTVETHRRNLIRKMDVKNAAALVKIAIEKNLI</sequence>
<accession>A0A504JRF8</accession>
<dbReference type="InterPro" id="IPR000792">
    <property type="entry name" value="Tscrpt_reg_LuxR_C"/>
</dbReference>
<dbReference type="GO" id="GO:0003677">
    <property type="term" value="F:DNA binding"/>
    <property type="evidence" value="ECO:0007669"/>
    <property type="project" value="UniProtKB-KW"/>
</dbReference>
<keyword evidence="7" id="KW-1185">Reference proteome</keyword>
<evidence type="ECO:0000256" key="2">
    <source>
        <dbReference type="ARBA" id="ARBA00023125"/>
    </source>
</evidence>
<dbReference type="SUPFAM" id="SSF52172">
    <property type="entry name" value="CheY-like"/>
    <property type="match status" value="1"/>
</dbReference>
<dbReference type="InterPro" id="IPR001789">
    <property type="entry name" value="Sig_transdc_resp-reg_receiver"/>
</dbReference>
<evidence type="ECO:0000256" key="1">
    <source>
        <dbReference type="ARBA" id="ARBA00022553"/>
    </source>
</evidence>
<protein>
    <submittedName>
        <fullName evidence="6">Response regulator transcription factor</fullName>
    </submittedName>
</protein>
<dbReference type="OrthoDB" id="9797341at2"/>
<dbReference type="InterPro" id="IPR039420">
    <property type="entry name" value="WalR-like"/>
</dbReference>
<feature type="modified residue" description="4-aspartylphosphate" evidence="3">
    <location>
        <position position="58"/>
    </location>
</feature>
<name>A0A504JRF8_9FLAO</name>
<keyword evidence="2" id="KW-0238">DNA-binding</keyword>
<evidence type="ECO:0000256" key="3">
    <source>
        <dbReference type="PROSITE-ProRule" id="PRU00169"/>
    </source>
</evidence>
<organism evidence="6 7">
    <name type="scientific">Aquimarina algicola</name>
    <dbReference type="NCBI Taxonomy" id="2589995"/>
    <lineage>
        <taxon>Bacteria</taxon>
        <taxon>Pseudomonadati</taxon>
        <taxon>Bacteroidota</taxon>
        <taxon>Flavobacteriia</taxon>
        <taxon>Flavobacteriales</taxon>
        <taxon>Flavobacteriaceae</taxon>
        <taxon>Aquimarina</taxon>
    </lineage>
</organism>
<dbReference type="CDD" id="cd17535">
    <property type="entry name" value="REC_NarL-like"/>
    <property type="match status" value="1"/>
</dbReference>
<dbReference type="InterPro" id="IPR058245">
    <property type="entry name" value="NreC/VraR/RcsB-like_REC"/>
</dbReference>
<reference evidence="6 7" key="1">
    <citation type="submission" date="2019-06" db="EMBL/GenBank/DDBJ databases">
        <authorList>
            <person name="Meng X."/>
        </authorList>
    </citation>
    <scope>NUCLEOTIDE SEQUENCE [LARGE SCALE GENOMIC DNA]</scope>
    <source>
        <strain evidence="6 7">M625</strain>
    </source>
</reference>
<keyword evidence="1 3" id="KW-0597">Phosphoprotein</keyword>
<dbReference type="SMART" id="SM00448">
    <property type="entry name" value="REC"/>
    <property type="match status" value="1"/>
</dbReference>
<gene>
    <name evidence="6" type="ORF">FHK87_01660</name>
</gene>
<dbReference type="PROSITE" id="PS50110">
    <property type="entry name" value="RESPONSE_REGULATORY"/>
    <property type="match status" value="1"/>
</dbReference>